<dbReference type="PROSITE" id="PS50011">
    <property type="entry name" value="PROTEIN_KINASE_DOM"/>
    <property type="match status" value="1"/>
</dbReference>
<dbReference type="KEGG" id="cpw:9691578"/>
<dbReference type="Proteomes" id="UP000009084">
    <property type="component" value="Unassembled WGS sequence"/>
</dbReference>
<dbReference type="VEuPathDB" id="FungiDB:CPC735_053330"/>
<feature type="region of interest" description="Disordered" evidence="1">
    <location>
        <begin position="430"/>
        <end position="519"/>
    </location>
</feature>
<dbReference type="Gene3D" id="1.10.510.10">
    <property type="entry name" value="Transferase(Phosphotransferase) domain 1"/>
    <property type="match status" value="1"/>
</dbReference>
<dbReference type="AlphaFoldDB" id="C5PHG0"/>
<feature type="region of interest" description="Disordered" evidence="1">
    <location>
        <begin position="1"/>
        <end position="70"/>
    </location>
</feature>
<feature type="compositionally biased region" description="Basic residues" evidence="1">
    <location>
        <begin position="439"/>
        <end position="454"/>
    </location>
</feature>
<name>C5PHG0_COCP7</name>
<feature type="domain" description="Protein kinase" evidence="2">
    <location>
        <begin position="579"/>
        <end position="771"/>
    </location>
</feature>
<gene>
    <name evidence="3" type="ORF">CPC735_053330</name>
</gene>
<dbReference type="EMBL" id="ACFW01000049">
    <property type="protein sequence ID" value="EER23963.1"/>
    <property type="molecule type" value="Genomic_DNA"/>
</dbReference>
<dbReference type="InterPro" id="IPR052396">
    <property type="entry name" value="Meiotic_Drive_Suppr_Kinase"/>
</dbReference>
<dbReference type="GO" id="GO:0004672">
    <property type="term" value="F:protein kinase activity"/>
    <property type="evidence" value="ECO:0007669"/>
    <property type="project" value="InterPro"/>
</dbReference>
<evidence type="ECO:0000313" key="3">
    <source>
        <dbReference type="EMBL" id="EER23963.1"/>
    </source>
</evidence>
<dbReference type="GO" id="GO:0005524">
    <property type="term" value="F:ATP binding"/>
    <property type="evidence" value="ECO:0007669"/>
    <property type="project" value="InterPro"/>
</dbReference>
<dbReference type="HOGENOM" id="CLU_010672_3_0_1"/>
<dbReference type="SUPFAM" id="SSF56112">
    <property type="entry name" value="Protein kinase-like (PK-like)"/>
    <property type="match status" value="1"/>
</dbReference>
<organism evidence="3 4">
    <name type="scientific">Coccidioides posadasii (strain C735)</name>
    <name type="common">Valley fever fungus</name>
    <dbReference type="NCBI Taxonomy" id="222929"/>
    <lineage>
        <taxon>Eukaryota</taxon>
        <taxon>Fungi</taxon>
        <taxon>Dikarya</taxon>
        <taxon>Ascomycota</taxon>
        <taxon>Pezizomycotina</taxon>
        <taxon>Eurotiomycetes</taxon>
        <taxon>Eurotiomycetidae</taxon>
        <taxon>Onygenales</taxon>
        <taxon>Onygenaceae</taxon>
        <taxon>Coccidioides</taxon>
    </lineage>
</organism>
<dbReference type="InterPro" id="IPR000719">
    <property type="entry name" value="Prot_kinase_dom"/>
</dbReference>
<proteinExistence type="predicted"/>
<dbReference type="OrthoDB" id="4199792at2759"/>
<sequence>MDDLAQLRKQLEEERQRRQRAEARASEEQRRREEEERRREEEQRRREEEQRRREEEQRRREEEQRRREAAEASLTLTDLRAYIWNCHDLSLAINIVTDPTETTQGGTAKATRRYYPSRIIPWEGFLEQQSSIWNVFHQHPSFMSMRQFPSSHQLDYVLKTTKPITAEMDLRYYERDTVENHVQLVVDEVYKNDSLRRELRLAGSVTFESHINLGVSKQGPSLEDQMEKLSIEPNPSAGKSRPCRQDEENTPLIGQADRFCVYRRGDDGDVPAIAIEYKAPHKLTCDEIMTGLSGEIQPARDVIDKEENTTEFYSRRLVTVVITQLFSYMVGKGVRNGYVCTGEVFIFLHIPEDPSIVQYALCVPNQDVREGYEEDFECTAVARVIAFTLLALAAPSPSQEWHDAVTKLGVWPVEYAEVLEQTPSPKRLKKRNVLSPIYRGRKGKLPPFHMKLRSCRPTENQPTDRSPSPPPPDSPSPALRARGRGSQDQPTQTSIRGQDQHRGRSGRGGRGGARTKTGTVMGIRDRPYCSQKCLLGLRDGGRLDRSCPNFQDHCGKPIPSRNFSSLIQKQLAIDRGDDADCCPLYKSGSYGALFKVRLSSHGFTLVAKGARYENHAALLHEQQVYYKLQIIQGRHVPVCLGAIALHPKYPYYYDGGRYTHMLLLSWAGGSLTKNLKVDSSISSMIQHSLQVIHSHGVLHGDAEPRNILWNNVCRHPMIVDFGRASIKEPLTSISPNTRGKKKPGNSKTENSFMLELQTMKCSLDALASSTI</sequence>
<evidence type="ECO:0000256" key="1">
    <source>
        <dbReference type="SAM" id="MobiDB-lite"/>
    </source>
</evidence>
<feature type="compositionally biased region" description="Polar residues" evidence="1">
    <location>
        <begin position="486"/>
        <end position="497"/>
    </location>
</feature>
<reference evidence="3 4" key="1">
    <citation type="journal article" date="2009" name="Genome Res.">
        <title>Comparative genomic analyses of the human fungal pathogens Coccidioides and their relatives.</title>
        <authorList>
            <person name="Sharpton T.J."/>
            <person name="Stajich J.E."/>
            <person name="Rounsley S.D."/>
            <person name="Gardner M.J."/>
            <person name="Wortman J.R."/>
            <person name="Jordar V.S."/>
            <person name="Maiti R."/>
            <person name="Kodira C.D."/>
            <person name="Neafsey D.E."/>
            <person name="Zeng Q."/>
            <person name="Hung C.-Y."/>
            <person name="McMahan C."/>
            <person name="Muszewska A."/>
            <person name="Grynberg M."/>
            <person name="Mandel M.A."/>
            <person name="Kellner E.M."/>
            <person name="Barker B.M."/>
            <person name="Galgiani J.N."/>
            <person name="Orbach M.J."/>
            <person name="Kirkland T.N."/>
            <person name="Cole G.T."/>
            <person name="Henn M.R."/>
            <person name="Birren B.W."/>
            <person name="Taylor J.W."/>
        </authorList>
    </citation>
    <scope>NUCLEOTIDE SEQUENCE [LARGE SCALE GENOMIC DNA]</scope>
    <source>
        <strain evidence="4">C735</strain>
    </source>
</reference>
<protein>
    <recommendedName>
        <fullName evidence="2">Protein kinase domain-containing protein</fullName>
    </recommendedName>
</protein>
<comment type="caution">
    <text evidence="3">The sequence shown here is derived from an EMBL/GenBank/DDBJ whole genome shotgun (WGS) entry which is preliminary data.</text>
</comment>
<evidence type="ECO:0000313" key="4">
    <source>
        <dbReference type="Proteomes" id="UP000009084"/>
    </source>
</evidence>
<dbReference type="PANTHER" id="PTHR37171:SF1">
    <property type="entry name" value="SERINE_THREONINE-PROTEIN KINASE YRZF-RELATED"/>
    <property type="match status" value="1"/>
</dbReference>
<dbReference type="PANTHER" id="PTHR37171">
    <property type="entry name" value="SERINE/THREONINE-PROTEIN KINASE YRZF-RELATED"/>
    <property type="match status" value="1"/>
</dbReference>
<evidence type="ECO:0000259" key="2">
    <source>
        <dbReference type="PROSITE" id="PS50011"/>
    </source>
</evidence>
<accession>C5PHG0</accession>
<dbReference type="InterPro" id="IPR011009">
    <property type="entry name" value="Kinase-like_dom_sf"/>
</dbReference>